<keyword evidence="1" id="KW-0812">Transmembrane</keyword>
<proteinExistence type="predicted"/>
<feature type="transmembrane region" description="Helical" evidence="1">
    <location>
        <begin position="123"/>
        <end position="146"/>
    </location>
</feature>
<organism evidence="2 3">
    <name type="scientific">Butyricicoccus intestinisimiae</name>
    <dbReference type="NCBI Taxonomy" id="2841509"/>
    <lineage>
        <taxon>Bacteria</taxon>
        <taxon>Bacillati</taxon>
        <taxon>Bacillota</taxon>
        <taxon>Clostridia</taxon>
        <taxon>Eubacteriales</taxon>
        <taxon>Butyricicoccaceae</taxon>
        <taxon>Butyricicoccus</taxon>
    </lineage>
</organism>
<keyword evidence="3" id="KW-1185">Reference proteome</keyword>
<protein>
    <recommendedName>
        <fullName evidence="4">DUF4190 domain-containing protein</fullName>
    </recommendedName>
</protein>
<accession>A0ABS6EQ35</accession>
<sequence>MIKYLTEWLQWSYYHAPLIPQTRYIKHVIILILLVYILAVFDIRGFLNGMSLFYLTKRQRQKKLRKCSFKESFTYSRCRDEIPKPWMHYYWFVISIYPILILFIILINVFCNTNPVAQYAVQLLVRGTVCLSIVVSILIECLFFKIGHGYAYDRWIRSPQERKNNLKCQKNATTAFVVAVVGLILSFLFALDGLVLSMIGLVLAARAKAQQRSKANAALVISIIGLVFAVLHMVVGAVAS</sequence>
<feature type="transmembrane region" description="Helical" evidence="1">
    <location>
        <begin position="175"/>
        <end position="205"/>
    </location>
</feature>
<comment type="caution">
    <text evidence="2">The sequence shown here is derived from an EMBL/GenBank/DDBJ whole genome shotgun (WGS) entry which is preliminary data.</text>
</comment>
<reference evidence="2 3" key="1">
    <citation type="submission" date="2021-06" db="EMBL/GenBank/DDBJ databases">
        <authorList>
            <person name="Sun Q."/>
            <person name="Li D."/>
        </authorList>
    </citation>
    <scope>NUCLEOTIDE SEQUENCE [LARGE SCALE GENOMIC DNA]</scope>
    <source>
        <strain evidence="2 3">MSJd-7</strain>
    </source>
</reference>
<dbReference type="EMBL" id="JAHLQI010000001">
    <property type="protein sequence ID" value="MBU5489352.1"/>
    <property type="molecule type" value="Genomic_DNA"/>
</dbReference>
<name>A0ABS6EQ35_9FIRM</name>
<feature type="transmembrane region" description="Helical" evidence="1">
    <location>
        <begin position="217"/>
        <end position="239"/>
    </location>
</feature>
<dbReference type="RefSeq" id="WP_216468954.1">
    <property type="nucleotide sequence ID" value="NZ_JAHLQI010000001.1"/>
</dbReference>
<evidence type="ECO:0000256" key="1">
    <source>
        <dbReference type="SAM" id="Phobius"/>
    </source>
</evidence>
<gene>
    <name evidence="2" type="ORF">KQI75_01695</name>
</gene>
<feature type="transmembrane region" description="Helical" evidence="1">
    <location>
        <begin position="28"/>
        <end position="47"/>
    </location>
</feature>
<keyword evidence="1" id="KW-1133">Transmembrane helix</keyword>
<feature type="transmembrane region" description="Helical" evidence="1">
    <location>
        <begin position="89"/>
        <end position="111"/>
    </location>
</feature>
<evidence type="ECO:0000313" key="2">
    <source>
        <dbReference type="EMBL" id="MBU5489352.1"/>
    </source>
</evidence>
<dbReference type="Proteomes" id="UP000783588">
    <property type="component" value="Unassembled WGS sequence"/>
</dbReference>
<evidence type="ECO:0008006" key="4">
    <source>
        <dbReference type="Google" id="ProtNLM"/>
    </source>
</evidence>
<evidence type="ECO:0000313" key="3">
    <source>
        <dbReference type="Proteomes" id="UP000783588"/>
    </source>
</evidence>
<keyword evidence="1" id="KW-0472">Membrane</keyword>